<evidence type="ECO:0000256" key="6">
    <source>
        <dbReference type="ARBA" id="ARBA00030350"/>
    </source>
</evidence>
<sequence>MAVDPRQVLAGFLTISMFVMLGNMIKRDHFDSIDVVRLQEASTVQFDLIKVDEQINKETRDSTGPWKERSEVIKPCWNKPSSKDAEPSKGYITFSLTSGPEYHISQMADAVVISRYLGATLVLPDIRGYELGNKRNFKDMYDVDKFMRSLDGVIKVVKALPDELASRQPAVVRVPNRVSEDFIVESIKPIFQTNNYLRLAIVFQSISFRLREKKNIELDSTACLAMFGSLELKPEINEVAERMVERLKILSRKTDGRFVAVDLRVEMLEKKSCKVSGGARRKSCYNAQEVADFLRKVGFGQDTTVYLTQTWWHESLNPLKEAFPKTYTKDDIIPAEKKGEFLKSGSAELEKALDFHVCSESDVFIPAISGLFYGNVAGRRIASGRTQILVPSQVLAPPPWPPTSSRLTSPRRTMSLTRATVKYCFPNVVIAAAAAAAARENDPETGFSSSCSCDMR</sequence>
<evidence type="ECO:0000256" key="3">
    <source>
        <dbReference type="ARBA" id="ARBA00022679"/>
    </source>
</evidence>
<protein>
    <recommendedName>
        <fullName evidence="6">O-fucosyltransferase family protein</fullName>
    </recommendedName>
</protein>
<evidence type="ECO:0000256" key="1">
    <source>
        <dbReference type="ARBA" id="ARBA00007737"/>
    </source>
</evidence>
<evidence type="ECO:0000313" key="7">
    <source>
        <dbReference type="EMBL" id="CAD1825551.1"/>
    </source>
</evidence>
<dbReference type="PANTHER" id="PTHR31288">
    <property type="entry name" value="O-FUCOSYLTRANSFERASE FAMILY PROTEIN"/>
    <property type="match status" value="1"/>
</dbReference>
<proteinExistence type="inferred from homology"/>
<keyword evidence="3" id="KW-0808">Transferase</keyword>
<dbReference type="AlphaFoldDB" id="A0A6V7P3Z4"/>
<dbReference type="PANTHER" id="PTHR31288:SF5">
    <property type="entry name" value="PROTEIN MANNAN SYNTHESIS-RELATED 1"/>
    <property type="match status" value="1"/>
</dbReference>
<organism evidence="7">
    <name type="scientific">Ananas comosus var. bracteatus</name>
    <name type="common">red pineapple</name>
    <dbReference type="NCBI Taxonomy" id="296719"/>
    <lineage>
        <taxon>Eukaryota</taxon>
        <taxon>Viridiplantae</taxon>
        <taxon>Streptophyta</taxon>
        <taxon>Embryophyta</taxon>
        <taxon>Tracheophyta</taxon>
        <taxon>Spermatophyta</taxon>
        <taxon>Magnoliopsida</taxon>
        <taxon>Liliopsida</taxon>
        <taxon>Poales</taxon>
        <taxon>Bromeliaceae</taxon>
        <taxon>Bromelioideae</taxon>
        <taxon>Ananas</taxon>
    </lineage>
</organism>
<dbReference type="Pfam" id="PF10250">
    <property type="entry name" value="O-FucT"/>
    <property type="match status" value="1"/>
</dbReference>
<dbReference type="InterPro" id="IPR019378">
    <property type="entry name" value="GDP-Fuc_O-FucTrfase"/>
</dbReference>
<dbReference type="CDD" id="cd11299">
    <property type="entry name" value="O-FucT_plant"/>
    <property type="match status" value="1"/>
</dbReference>
<evidence type="ECO:0000256" key="4">
    <source>
        <dbReference type="ARBA" id="ARBA00023253"/>
    </source>
</evidence>
<dbReference type="EMBL" id="LR862145">
    <property type="protein sequence ID" value="CAD1825551.1"/>
    <property type="molecule type" value="Genomic_DNA"/>
</dbReference>
<reference evidence="7" key="1">
    <citation type="submission" date="2020-07" db="EMBL/GenBank/DDBJ databases">
        <authorList>
            <person name="Lin J."/>
        </authorList>
    </citation>
    <scope>NUCLEOTIDE SEQUENCE</scope>
</reference>
<dbReference type="InterPro" id="IPR024709">
    <property type="entry name" value="FucosylTrfase_pln"/>
</dbReference>
<evidence type="ECO:0000256" key="2">
    <source>
        <dbReference type="ARBA" id="ARBA00022676"/>
    </source>
</evidence>
<gene>
    <name evidence="7" type="ORF">CB5_LOCUS8762</name>
</gene>
<evidence type="ECO:0000256" key="5">
    <source>
        <dbReference type="ARBA" id="ARBA00023277"/>
    </source>
</evidence>
<comment type="similarity">
    <text evidence="1">Belongs to the glycosyltransferase GT106 family.</text>
</comment>
<keyword evidence="2" id="KW-0328">Glycosyltransferase</keyword>
<keyword evidence="4" id="KW-0294">Fucose metabolism</keyword>
<dbReference type="GO" id="GO:0016757">
    <property type="term" value="F:glycosyltransferase activity"/>
    <property type="evidence" value="ECO:0007669"/>
    <property type="project" value="UniProtKB-KW"/>
</dbReference>
<keyword evidence="5" id="KW-0119">Carbohydrate metabolism</keyword>
<name>A0A6V7P3Z4_ANACO</name>
<accession>A0A6V7P3Z4</accession>
<dbReference type="GO" id="GO:0006004">
    <property type="term" value="P:fucose metabolic process"/>
    <property type="evidence" value="ECO:0007669"/>
    <property type="project" value="UniProtKB-KW"/>
</dbReference>